<reference evidence="6 7" key="1">
    <citation type="submission" date="2021-06" db="EMBL/GenBank/DDBJ databases">
        <title>Caerostris darwini draft genome.</title>
        <authorList>
            <person name="Kono N."/>
            <person name="Arakawa K."/>
        </authorList>
    </citation>
    <scope>NUCLEOTIDE SEQUENCE [LARGE SCALE GENOMIC DNA]</scope>
</reference>
<dbReference type="EMBL" id="BPLQ01006499">
    <property type="protein sequence ID" value="GIY22918.1"/>
    <property type="molecule type" value="Genomic_DNA"/>
</dbReference>
<comment type="caution">
    <text evidence="6">The sequence shown here is derived from an EMBL/GenBank/DDBJ whole genome shotgun (WGS) entry which is preliminary data.</text>
</comment>
<proteinExistence type="predicted"/>
<dbReference type="SMART" id="SM00054">
    <property type="entry name" value="EFh"/>
    <property type="match status" value="3"/>
</dbReference>
<evidence type="ECO:0000313" key="7">
    <source>
        <dbReference type="Proteomes" id="UP001054837"/>
    </source>
</evidence>
<dbReference type="AlphaFoldDB" id="A0AAV4RLU7"/>
<keyword evidence="7" id="KW-1185">Reference proteome</keyword>
<dbReference type="InterPro" id="IPR002048">
    <property type="entry name" value="EF_hand_dom"/>
</dbReference>
<dbReference type="InterPro" id="IPR051433">
    <property type="entry name" value="CIBP"/>
</dbReference>
<protein>
    <submittedName>
        <fullName evidence="6">Calcium and integrin-binding family member 3</fullName>
    </submittedName>
</protein>
<dbReference type="Proteomes" id="UP001054837">
    <property type="component" value="Unassembled WGS sequence"/>
</dbReference>
<feature type="domain" description="EF-hand" evidence="5">
    <location>
        <begin position="109"/>
        <end position="144"/>
    </location>
</feature>
<dbReference type="Gene3D" id="1.10.238.10">
    <property type="entry name" value="EF-hand"/>
    <property type="match status" value="2"/>
</dbReference>
<dbReference type="PANTHER" id="PTHR45791">
    <property type="entry name" value="CALCIUM AND INTEGRIN BINDING FAMILY MEMBER 2"/>
    <property type="match status" value="1"/>
</dbReference>
<keyword evidence="4" id="KW-0460">Magnesium</keyword>
<dbReference type="FunFam" id="1.10.238.10:FF:000035">
    <property type="entry name" value="Calcium and integrin-binding family member 2"/>
    <property type="match status" value="1"/>
</dbReference>
<dbReference type="GO" id="GO:0000287">
    <property type="term" value="F:magnesium ion binding"/>
    <property type="evidence" value="ECO:0007669"/>
    <property type="project" value="TreeGrafter"/>
</dbReference>
<feature type="domain" description="EF-hand" evidence="5">
    <location>
        <begin position="154"/>
        <end position="181"/>
    </location>
</feature>
<evidence type="ECO:0000256" key="1">
    <source>
        <dbReference type="ARBA" id="ARBA00022723"/>
    </source>
</evidence>
<evidence type="ECO:0000256" key="3">
    <source>
        <dbReference type="ARBA" id="ARBA00022837"/>
    </source>
</evidence>
<gene>
    <name evidence="6" type="primary">Cib3</name>
    <name evidence="6" type="ORF">CDAR_387071</name>
</gene>
<name>A0AAV4RLU7_9ARAC</name>
<keyword evidence="2" id="KW-0677">Repeat</keyword>
<keyword evidence="6" id="KW-0401">Integrin</keyword>
<dbReference type="GO" id="GO:0005509">
    <property type="term" value="F:calcium ion binding"/>
    <property type="evidence" value="ECO:0007669"/>
    <property type="project" value="InterPro"/>
</dbReference>
<feature type="domain" description="EF-hand" evidence="5">
    <location>
        <begin position="187"/>
        <end position="222"/>
    </location>
</feature>
<evidence type="ECO:0000256" key="2">
    <source>
        <dbReference type="ARBA" id="ARBA00022737"/>
    </source>
</evidence>
<organism evidence="6 7">
    <name type="scientific">Caerostris darwini</name>
    <dbReference type="NCBI Taxonomy" id="1538125"/>
    <lineage>
        <taxon>Eukaryota</taxon>
        <taxon>Metazoa</taxon>
        <taxon>Ecdysozoa</taxon>
        <taxon>Arthropoda</taxon>
        <taxon>Chelicerata</taxon>
        <taxon>Arachnida</taxon>
        <taxon>Araneae</taxon>
        <taxon>Araneomorphae</taxon>
        <taxon>Entelegynae</taxon>
        <taxon>Araneoidea</taxon>
        <taxon>Araneidae</taxon>
        <taxon>Caerostris</taxon>
    </lineage>
</organism>
<dbReference type="PROSITE" id="PS50222">
    <property type="entry name" value="EF_HAND_2"/>
    <property type="match status" value="3"/>
</dbReference>
<evidence type="ECO:0000313" key="6">
    <source>
        <dbReference type="EMBL" id="GIY22918.1"/>
    </source>
</evidence>
<dbReference type="Pfam" id="PF13499">
    <property type="entry name" value="EF-hand_7"/>
    <property type="match status" value="1"/>
</dbReference>
<accession>A0AAV4RLU7</accession>
<evidence type="ECO:0000256" key="4">
    <source>
        <dbReference type="ARBA" id="ARBA00022842"/>
    </source>
</evidence>
<dbReference type="PROSITE" id="PS00018">
    <property type="entry name" value="EF_HAND_1"/>
    <property type="match status" value="2"/>
</dbReference>
<keyword evidence="3" id="KW-0106">Calcium</keyword>
<dbReference type="SUPFAM" id="SSF47473">
    <property type="entry name" value="EF-hand"/>
    <property type="match status" value="1"/>
</dbReference>
<dbReference type="GO" id="GO:0007229">
    <property type="term" value="P:integrin-mediated signaling pathway"/>
    <property type="evidence" value="ECO:0007669"/>
    <property type="project" value="UniProtKB-KW"/>
</dbReference>
<dbReference type="InterPro" id="IPR018247">
    <property type="entry name" value="EF_Hand_1_Ca_BS"/>
</dbReference>
<evidence type="ECO:0000259" key="5">
    <source>
        <dbReference type="PROSITE" id="PS50222"/>
    </source>
</evidence>
<keyword evidence="1" id="KW-0479">Metal-binding</keyword>
<dbReference type="InterPro" id="IPR011992">
    <property type="entry name" value="EF-hand-dom_pair"/>
</dbReference>
<sequence>MDVTAFANENAHERSTRFGNRITDKNWLLATGKNGETVSSSALMGDERKAISAIGFFHFLFEENLTCLLSVFKRYRELDPQRVPQVMTGEEAHTVTVPLDKVEKMPELKENPFRQRICKVFSNDGSGNLTFDDFLDMFSVFSEQAPRNVKQVYAFKIYDYDGDQFIGPKDLEQAVTALTRAELNEEEVQLVVEKVLDEGDLDDDGKLSFIEFEAVISKAPDFLG</sequence>
<dbReference type="PANTHER" id="PTHR45791:SF6">
    <property type="entry name" value="CALCIUM AND INTEGRIN BINDING FAMILY MEMBER 2"/>
    <property type="match status" value="1"/>
</dbReference>
<dbReference type="GO" id="GO:0055074">
    <property type="term" value="P:calcium ion homeostasis"/>
    <property type="evidence" value="ECO:0007669"/>
    <property type="project" value="TreeGrafter"/>
</dbReference>